<proteinExistence type="predicted"/>
<protein>
    <recommendedName>
        <fullName evidence="3">Fibronectin type III domain-containing protein</fullName>
    </recommendedName>
</protein>
<evidence type="ECO:0000313" key="2">
    <source>
        <dbReference type="Proteomes" id="UP001321582"/>
    </source>
</evidence>
<evidence type="ECO:0000313" key="1">
    <source>
        <dbReference type="EMBL" id="BDU50755.1"/>
    </source>
</evidence>
<dbReference type="Proteomes" id="UP001321582">
    <property type="component" value="Chromosome"/>
</dbReference>
<dbReference type="KEGG" id="haby:HLVA_13240"/>
<accession>A0AAU9DBU1</accession>
<organism evidence="1 2">
    <name type="scientific">Haliovirga abyssi</name>
    <dbReference type="NCBI Taxonomy" id="2996794"/>
    <lineage>
        <taxon>Bacteria</taxon>
        <taxon>Fusobacteriati</taxon>
        <taxon>Fusobacteriota</taxon>
        <taxon>Fusobacteriia</taxon>
        <taxon>Fusobacteriales</taxon>
        <taxon>Haliovirgaceae</taxon>
        <taxon>Haliovirga</taxon>
    </lineage>
</organism>
<dbReference type="SUPFAM" id="SSF49265">
    <property type="entry name" value="Fibronectin type III"/>
    <property type="match status" value="1"/>
</dbReference>
<gene>
    <name evidence="1" type="ORF">HLVA_13240</name>
</gene>
<reference evidence="1 2" key="1">
    <citation type="submission" date="2022-11" db="EMBL/GenBank/DDBJ databases">
        <title>Haliovirga abyssi gen. nov., sp. nov., a mesophilic fermentative bacterium isolated from the Iheya North hydrothermal field and the proposal of Haliovirgaceae fam. nov.</title>
        <authorList>
            <person name="Miyazaki U."/>
            <person name="Tame A."/>
            <person name="Miyazaki J."/>
            <person name="Takai K."/>
            <person name="Sawayama S."/>
            <person name="Kitajima M."/>
            <person name="Okamoto A."/>
            <person name="Nakagawa S."/>
        </authorList>
    </citation>
    <scope>NUCLEOTIDE SEQUENCE [LARGE SCALE GENOMIC DNA]</scope>
    <source>
        <strain evidence="1 2">IC12</strain>
    </source>
</reference>
<dbReference type="Gene3D" id="2.60.40.10">
    <property type="entry name" value="Immunoglobulins"/>
    <property type="match status" value="2"/>
</dbReference>
<sequence>MHKKMLLILLLSLIFAGCIMNYFDKEAPTIVLKNKNIIKIKEGEYNLPYKDGIVKIEGSVKDNDKVKYLKENDINVELKNGEFTLYIDTTKIQKITLIAEDERGNKKNIKINLIKDDSSPKVSKLKINDKDYIDNMIVGGNNNKIKIELNATDESGIKEVSLEEQTFTKGTDSYTLNYENIKSGDNVLSINVVDEVGNVTTSAIKFYYDKVPPSYHKIYCDDTEVNLGEEYITNKSKVTLKFELEDVSDIINLNYLSVNDIQIDKSKFINQQVTVDVKNGSNVIKFSFLDEFGNVTEEKNIKIYNSITKPKMDNIKILESSIEVLPKDDIYYVNSPNISITGELKTEDVHLNLSYFKLNSENADWDKSSGDFNLDYILSEPKKDEIIKLEVGDNAGNQESVEKNIYYDNTKPIVTFDNEYNDKIWIKSKEDAINLSGKVEDDNFEKLLIENSEITVDSSTNRFTKDITTTKSSIYYEVSDKAGNILTGEKMVSLDAESPTVKSLTINGKLYADDMIVNLKDNKNILIDVTLEDNVGIKDVKLGDKSPKEIKSNMRYIFEITSEEIKDSEFSGKLIFYDFAGNQNEKNILVRYYKESPIIKEIKLDNKDIVENKIEYSANGDVSLVIKIDSQNIKMKIDKFILKLNGEILYSKEESNGIYPIYLGKKNSNNDINIYLENENGLSEENNYEIYYDALPPITSEIKVYKKDSSNLIYSEINYTKNMNYPMDGDIYIDFKVTDDLEVESSEVNLKIGDNTINASPLEKGIYSVSITNNLLTQGLNKLDILSKDKAGNISIKTLYINFYKLLPIELSYGNLSQTALTLNWTGLYPGNNLLKYELYMEKEGDDENYERVYSGTKLYNVISGLDDDSIYKFYILGYDKYIKDSENKVQSNILEIKTLNKQPEKLTIYFGNVEKEIDTLQKYGIKIYWDKVSEIDRHDFLEYVIYRNDTGSDNENDYKEIATIKNANETYYKDEIGKENENKLYKYEVVVRDKGYKISDRSNGVSAYSYNLPPDIPTDFEMKFEEESSGSVYSYDSTKFYGSNDENNKVRMKIKINDVSTKIKDLQYYEVYRSISTSVDNTTVIYPSILIYRGKYNKTYYSNGSVDYSNNEINLIENGLNENSKYYYKIRAWDKDLDVNSVNDEDEYSETNIFTIKTCDLKPAKVKNIVGYVSGDFVSIWWEFPYIKDFSKYSVYRKENNSYVKLKDITDINEKYFSETDLDFDNNSLYNYKIEAYDSGNNSSEIIFTIDKDGGITVLN</sequence>
<dbReference type="InterPro" id="IPR013783">
    <property type="entry name" value="Ig-like_fold"/>
</dbReference>
<dbReference type="EMBL" id="AP027059">
    <property type="protein sequence ID" value="BDU50755.1"/>
    <property type="molecule type" value="Genomic_DNA"/>
</dbReference>
<evidence type="ECO:0008006" key="3">
    <source>
        <dbReference type="Google" id="ProtNLM"/>
    </source>
</evidence>
<dbReference type="InterPro" id="IPR036116">
    <property type="entry name" value="FN3_sf"/>
</dbReference>
<dbReference type="PROSITE" id="PS51257">
    <property type="entry name" value="PROKAR_LIPOPROTEIN"/>
    <property type="match status" value="1"/>
</dbReference>
<name>A0AAU9DBU1_9FUSO</name>
<dbReference type="RefSeq" id="WP_307903611.1">
    <property type="nucleotide sequence ID" value="NZ_AP027059.1"/>
</dbReference>
<keyword evidence="2" id="KW-1185">Reference proteome</keyword>
<dbReference type="AlphaFoldDB" id="A0AAU9DBU1"/>